<dbReference type="AlphaFoldDB" id="A0A6J7MKJ3"/>
<dbReference type="EMBL" id="CAEZYK010000083">
    <property type="protein sequence ID" value="CAB4730546.1"/>
    <property type="molecule type" value="Genomic_DNA"/>
</dbReference>
<accession>A0A6J7MKJ3</accession>
<gene>
    <name evidence="1" type="ORF">UFOPK2683_01255</name>
    <name evidence="2" type="ORF">UFOPK3897_00989</name>
    <name evidence="3" type="ORF">UFOPK4121_01340</name>
</gene>
<dbReference type="EMBL" id="CAFBPQ010000053">
    <property type="protein sequence ID" value="CAB5030724.1"/>
    <property type="molecule type" value="Genomic_DNA"/>
</dbReference>
<organism evidence="2">
    <name type="scientific">freshwater metagenome</name>
    <dbReference type="NCBI Taxonomy" id="449393"/>
    <lineage>
        <taxon>unclassified sequences</taxon>
        <taxon>metagenomes</taxon>
        <taxon>ecological metagenomes</taxon>
    </lineage>
</organism>
<name>A0A6J7MKJ3_9ZZZZ</name>
<sequence>MRKTLAVVVVFGVALLVASPAQAKPVKQRAANAALCYETYRVTFGSSDRTESEIQGLLELTPNKCLAIINRHVGWLKAQYPSQWEAGVLSERARRAASNNLLGRFERAYGVTPTQIINAPGFVPYD</sequence>
<protein>
    <submittedName>
        <fullName evidence="2">Unannotated protein</fullName>
    </submittedName>
</protein>
<evidence type="ECO:0000313" key="1">
    <source>
        <dbReference type="EMBL" id="CAB4730546.1"/>
    </source>
</evidence>
<evidence type="ECO:0000313" key="2">
    <source>
        <dbReference type="EMBL" id="CAB4978949.1"/>
    </source>
</evidence>
<evidence type="ECO:0000313" key="3">
    <source>
        <dbReference type="EMBL" id="CAB5030724.1"/>
    </source>
</evidence>
<reference evidence="2" key="1">
    <citation type="submission" date="2020-05" db="EMBL/GenBank/DDBJ databases">
        <authorList>
            <person name="Chiriac C."/>
            <person name="Salcher M."/>
            <person name="Ghai R."/>
            <person name="Kavagutti S V."/>
        </authorList>
    </citation>
    <scope>NUCLEOTIDE SEQUENCE</scope>
</reference>
<dbReference type="EMBL" id="CAFBOF010000020">
    <property type="protein sequence ID" value="CAB4978949.1"/>
    <property type="molecule type" value="Genomic_DNA"/>
</dbReference>
<proteinExistence type="predicted"/>